<keyword evidence="4 5" id="KW-0472">Membrane</keyword>
<feature type="transmembrane region" description="Helical" evidence="5">
    <location>
        <begin position="131"/>
        <end position="148"/>
    </location>
</feature>
<evidence type="ECO:0000259" key="6">
    <source>
        <dbReference type="PROSITE" id="PS51012"/>
    </source>
</evidence>
<dbReference type="Pfam" id="PF01061">
    <property type="entry name" value="ABC2_membrane"/>
    <property type="match status" value="1"/>
</dbReference>
<reference evidence="7" key="1">
    <citation type="submission" date="2020-05" db="EMBL/GenBank/DDBJ databases">
        <authorList>
            <person name="Chiriac C."/>
            <person name="Salcher M."/>
            <person name="Ghai R."/>
            <person name="Kavagutti S V."/>
        </authorList>
    </citation>
    <scope>NUCLEOTIDE SEQUENCE</scope>
</reference>
<dbReference type="InterPro" id="IPR047817">
    <property type="entry name" value="ABC2_TM_bact-type"/>
</dbReference>
<feature type="transmembrane region" description="Helical" evidence="5">
    <location>
        <begin position="73"/>
        <end position="97"/>
    </location>
</feature>
<dbReference type="GO" id="GO:0043190">
    <property type="term" value="C:ATP-binding cassette (ABC) transporter complex"/>
    <property type="evidence" value="ECO:0007669"/>
    <property type="project" value="InterPro"/>
</dbReference>
<evidence type="ECO:0000256" key="1">
    <source>
        <dbReference type="ARBA" id="ARBA00004141"/>
    </source>
</evidence>
<dbReference type="PROSITE" id="PS51012">
    <property type="entry name" value="ABC_TM2"/>
    <property type="match status" value="1"/>
</dbReference>
<dbReference type="AlphaFoldDB" id="A0A6J6GS77"/>
<protein>
    <submittedName>
        <fullName evidence="7">Unannotated protein</fullName>
    </submittedName>
</protein>
<feature type="transmembrane region" description="Helical" evidence="5">
    <location>
        <begin position="188"/>
        <end position="207"/>
    </location>
</feature>
<evidence type="ECO:0000256" key="2">
    <source>
        <dbReference type="ARBA" id="ARBA00022692"/>
    </source>
</evidence>
<feature type="domain" description="ABC transmembrane type-2" evidence="6">
    <location>
        <begin position="41"/>
        <end position="271"/>
    </location>
</feature>
<dbReference type="EMBL" id="CAEZUO010000025">
    <property type="protein sequence ID" value="CAB4602723.1"/>
    <property type="molecule type" value="Genomic_DNA"/>
</dbReference>
<keyword evidence="2 5" id="KW-0812">Transmembrane</keyword>
<dbReference type="InterPro" id="IPR013525">
    <property type="entry name" value="ABC2_TM"/>
</dbReference>
<accession>A0A6J6GS77</accession>
<evidence type="ECO:0000313" key="7">
    <source>
        <dbReference type="EMBL" id="CAB4602723.1"/>
    </source>
</evidence>
<organism evidence="7">
    <name type="scientific">freshwater metagenome</name>
    <dbReference type="NCBI Taxonomy" id="449393"/>
    <lineage>
        <taxon>unclassified sequences</taxon>
        <taxon>metagenomes</taxon>
        <taxon>ecological metagenomes</taxon>
    </lineage>
</organism>
<evidence type="ECO:0000256" key="5">
    <source>
        <dbReference type="SAM" id="Phobius"/>
    </source>
</evidence>
<feature type="transmembrane region" description="Helical" evidence="5">
    <location>
        <begin position="154"/>
        <end position="176"/>
    </location>
</feature>
<dbReference type="InterPro" id="IPR051784">
    <property type="entry name" value="Nod_factor_ABC_transporter"/>
</dbReference>
<dbReference type="InterPro" id="IPR000412">
    <property type="entry name" value="ABC_2_transport"/>
</dbReference>
<gene>
    <name evidence="7" type="ORF">UFOPK1827_00729</name>
    <name evidence="8" type="ORF">UFOPK3708_00374</name>
</gene>
<dbReference type="PANTHER" id="PTHR43229:SF2">
    <property type="entry name" value="NODULATION PROTEIN J"/>
    <property type="match status" value="1"/>
</dbReference>
<dbReference type="EMBL" id="CAFBNA010000011">
    <property type="protein sequence ID" value="CAB4923104.1"/>
    <property type="molecule type" value="Genomic_DNA"/>
</dbReference>
<dbReference type="PANTHER" id="PTHR43229">
    <property type="entry name" value="NODULATION PROTEIN J"/>
    <property type="match status" value="1"/>
</dbReference>
<dbReference type="PIRSF" id="PIRSF006648">
    <property type="entry name" value="DrrB"/>
    <property type="match status" value="1"/>
</dbReference>
<comment type="subcellular location">
    <subcellularLocation>
        <location evidence="1">Membrane</location>
        <topology evidence="1">Multi-pass membrane protein</topology>
    </subcellularLocation>
</comment>
<dbReference type="GO" id="GO:0140359">
    <property type="term" value="F:ABC-type transporter activity"/>
    <property type="evidence" value="ECO:0007669"/>
    <property type="project" value="InterPro"/>
</dbReference>
<name>A0A6J6GS77_9ZZZZ</name>
<evidence type="ECO:0000313" key="8">
    <source>
        <dbReference type="EMBL" id="CAB4923104.1"/>
    </source>
</evidence>
<proteinExistence type="predicted"/>
<evidence type="ECO:0000256" key="4">
    <source>
        <dbReference type="ARBA" id="ARBA00023136"/>
    </source>
</evidence>
<sequence length="272" mass="30149">MSATVLPQPAVPMKRSKLRRSISDSLVVTERNLVAYLRIPDQLFFSSVQPIMFVLLFRYVFGGAIATPGMSYVNFLMAGIFVQTVLFGSVSTSVGLAEDLHKGLIERFRSLPMARSAVLFGRTLADSVRNVFVVILITIVGFLVGFRIGTSFGLYLVAFALLIFFAFAFSWVFAYIGLSASNSETAQLMAFPILFPLTFASTAFVPASSMPPWLRWFAEHQPVSIMVNATRGLMQGGPGANTGHWVMLAIIWSFIFMAIFIPLSVWRYRRVG</sequence>
<evidence type="ECO:0000256" key="3">
    <source>
        <dbReference type="ARBA" id="ARBA00022989"/>
    </source>
</evidence>
<feature type="transmembrane region" description="Helical" evidence="5">
    <location>
        <begin position="43"/>
        <end position="61"/>
    </location>
</feature>
<feature type="transmembrane region" description="Helical" evidence="5">
    <location>
        <begin position="245"/>
        <end position="266"/>
    </location>
</feature>
<keyword evidence="3 5" id="KW-1133">Transmembrane helix</keyword>